<feature type="signal peptide" evidence="1">
    <location>
        <begin position="1"/>
        <end position="23"/>
    </location>
</feature>
<evidence type="ECO:0000313" key="2">
    <source>
        <dbReference type="EMBL" id="MDU0371990.1"/>
    </source>
</evidence>
<accession>A0ABU3TKW7</accession>
<name>A0ABU3TKW7_9BACT</name>
<dbReference type="EMBL" id="JAWDJT010000012">
    <property type="protein sequence ID" value="MDU0371990.1"/>
    <property type="molecule type" value="Genomic_DNA"/>
</dbReference>
<evidence type="ECO:0000256" key="1">
    <source>
        <dbReference type="SAM" id="SignalP"/>
    </source>
</evidence>
<organism evidence="2 3">
    <name type="scientific">Hymenobacter endophyticus</name>
    <dbReference type="NCBI Taxonomy" id="3076335"/>
    <lineage>
        <taxon>Bacteria</taxon>
        <taxon>Pseudomonadati</taxon>
        <taxon>Bacteroidota</taxon>
        <taxon>Cytophagia</taxon>
        <taxon>Cytophagales</taxon>
        <taxon>Hymenobacteraceae</taxon>
        <taxon>Hymenobacter</taxon>
    </lineage>
</organism>
<reference evidence="2 3" key="1">
    <citation type="submission" date="2023-10" db="EMBL/GenBank/DDBJ databases">
        <title>Hymenobacter endophyticus sp. nov., an isolate from the leaf tissues of wheat.</title>
        <authorList>
            <person name="Dai Y."/>
        </authorList>
    </citation>
    <scope>NUCLEOTIDE SEQUENCE [LARGE SCALE GENOMIC DNA]</scope>
    <source>
        <strain evidence="2 3">ZK17L-C2</strain>
    </source>
</reference>
<gene>
    <name evidence="2" type="ORF">ROI90_16415</name>
</gene>
<dbReference type="RefSeq" id="WP_315999448.1">
    <property type="nucleotide sequence ID" value="NZ_JAWDJT010000012.1"/>
</dbReference>
<comment type="caution">
    <text evidence="2">The sequence shown here is derived from an EMBL/GenBank/DDBJ whole genome shotgun (WGS) entry which is preliminary data.</text>
</comment>
<evidence type="ECO:0000313" key="3">
    <source>
        <dbReference type="Proteomes" id="UP001250698"/>
    </source>
</evidence>
<sequence>MKPIRSLLLGAALVLSSPFASLAQQLSLEQLQKLGALPSGLPLQRMTAALFTPEWTYRGVITKTQETYWTAGDTLDNGAEPEEVYESSVSLRPMPGGIVDVLFRTTSARYFEPLHRALKREKLTSTPVTCLECEGVRYETAAYSITLYSGKKGAYPFVAVLHPAAPPVPLLPAASENVVPATGQ</sequence>
<proteinExistence type="predicted"/>
<protein>
    <submittedName>
        <fullName evidence="2">Uncharacterized protein</fullName>
    </submittedName>
</protein>
<keyword evidence="1" id="KW-0732">Signal</keyword>
<feature type="chain" id="PRO_5045882812" evidence="1">
    <location>
        <begin position="24"/>
        <end position="184"/>
    </location>
</feature>
<dbReference type="Proteomes" id="UP001250698">
    <property type="component" value="Unassembled WGS sequence"/>
</dbReference>
<keyword evidence="3" id="KW-1185">Reference proteome</keyword>